<evidence type="ECO:0000259" key="2">
    <source>
        <dbReference type="Pfam" id="PF03432"/>
    </source>
</evidence>
<evidence type="ECO:0000313" key="4">
    <source>
        <dbReference type="Proteomes" id="UP000095185"/>
    </source>
</evidence>
<dbReference type="EMBL" id="CP017305">
    <property type="protein sequence ID" value="AOS84371.1"/>
    <property type="molecule type" value="Genomic_DNA"/>
</dbReference>
<protein>
    <recommendedName>
        <fullName evidence="2">MobA/VirD2-like nuclease domain-containing protein</fullName>
    </recommendedName>
</protein>
<keyword evidence="4" id="KW-1185">Reference proteome</keyword>
<proteinExistence type="predicted"/>
<feature type="region of interest" description="Disordered" evidence="1">
    <location>
        <begin position="38"/>
        <end position="58"/>
    </location>
</feature>
<dbReference type="STRING" id="274537.BIU88_09660"/>
<gene>
    <name evidence="3" type="ORF">BIU88_09660</name>
</gene>
<accession>A0A1D8D1U0</accession>
<dbReference type="Pfam" id="PF03432">
    <property type="entry name" value="Relaxase"/>
    <property type="match status" value="1"/>
</dbReference>
<name>A0A1D8D1U0_CHLLM</name>
<dbReference type="Pfam" id="PF11843">
    <property type="entry name" value="DUF3363"/>
    <property type="match status" value="1"/>
</dbReference>
<dbReference type="InterPro" id="IPR021795">
    <property type="entry name" value="DUF3363"/>
</dbReference>
<organism evidence="3 4">
    <name type="scientific">Chlorobaculum limnaeum</name>
    <dbReference type="NCBI Taxonomy" id="274537"/>
    <lineage>
        <taxon>Bacteria</taxon>
        <taxon>Pseudomonadati</taxon>
        <taxon>Chlorobiota</taxon>
        <taxon>Chlorobiia</taxon>
        <taxon>Chlorobiales</taxon>
        <taxon>Chlorobiaceae</taxon>
        <taxon>Chlorobaculum</taxon>
    </lineage>
</organism>
<feature type="domain" description="MobA/VirD2-like nuclease" evidence="2">
    <location>
        <begin position="124"/>
        <end position="188"/>
    </location>
</feature>
<dbReference type="InterPro" id="IPR005094">
    <property type="entry name" value="Endonuclease_MobA/VirD2"/>
</dbReference>
<dbReference type="RefSeq" id="WP_069810563.1">
    <property type="nucleotide sequence ID" value="NZ_CP017305.1"/>
</dbReference>
<reference evidence="3" key="1">
    <citation type="submission" date="2016-09" db="EMBL/GenBank/DDBJ databases">
        <title>Genome sequence of Chlorobaculum limnaeum.</title>
        <authorList>
            <person name="Liu Z."/>
            <person name="Tank M."/>
            <person name="Bryant D.A."/>
        </authorList>
    </citation>
    <scope>NUCLEOTIDE SEQUENCE [LARGE SCALE GENOMIC DNA]</scope>
    <source>
        <strain evidence="3">DSM 1677</strain>
    </source>
</reference>
<evidence type="ECO:0000256" key="1">
    <source>
        <dbReference type="SAM" id="MobiDB-lite"/>
    </source>
</evidence>
<evidence type="ECO:0000313" key="3">
    <source>
        <dbReference type="EMBL" id="AOS84371.1"/>
    </source>
</evidence>
<dbReference type="KEGG" id="clz:BIU88_09660"/>
<sequence length="643" mass="73174">MSNQDELPLFRPKVGGRSRAEQSRFPTSKLKKIMSPARGGYVKRGSHPAHVRPSSGSSRRVVVKAKVVKMNAYGKKAAQLHERYLQRDHVGKDGAGGQFYSRNETVANPAFEPGAHGETHQFRFIISPADAHELELNGFTRELMQQMEKDLGREIQWKAVNHFNTDNPHVHVIVRGVDRQGKELRIDPEYISTGLRYRAQEIATRELGVQPQWEIDQALAKEIGKERFTSLDARLAKLEQSRRIDPGSYPETGGQRIAQGRLVSRLQVLERFGLAERDGGREWRMKPDWQQSLKAMGERAQIFQEVHREVGGDPARYRIFDSKVHGEGIEGRLAAKGLADELGDRYYCIVETPKGNSFYVQLDKGKNPEEFRKGEIVSIRSERESWLKPTDRIIAEHAAKNGGRYDREQHLKQLEEERVVVGKARIDKESLIEAIEKRLQRLRRFRLTELLQDGTWQVDPSLVETLQKKDAEHPVSRLAVKRESSLSLQEQEAYRGRTWLDRFTAQGQQLDAARHGFGKELNGAIQRRIELLREMGIDPMDSARGKALDQIEKRDLASGIASRTGASLKELSDGGKMSGVMSDVGTLPSGRRYAQVFDLKSREFALVPWRPEFDRMAGKSVELLKERQTGRLVMRQLERGLGR</sequence>
<feature type="region of interest" description="Disordered" evidence="1">
    <location>
        <begin position="1"/>
        <end position="25"/>
    </location>
</feature>
<dbReference type="AlphaFoldDB" id="A0A1D8D1U0"/>
<dbReference type="OrthoDB" id="3035232at2"/>
<dbReference type="Proteomes" id="UP000095185">
    <property type="component" value="Chromosome"/>
</dbReference>